<evidence type="ECO:0000256" key="15">
    <source>
        <dbReference type="ARBA" id="ARBA00032932"/>
    </source>
</evidence>
<accession>A0A261FA28</accession>
<organism evidence="18 19">
    <name type="scientific">Aeriscardovia aeriphila</name>
    <dbReference type="NCBI Taxonomy" id="218139"/>
    <lineage>
        <taxon>Bacteria</taxon>
        <taxon>Bacillati</taxon>
        <taxon>Actinomycetota</taxon>
        <taxon>Actinomycetes</taxon>
        <taxon>Bifidobacteriales</taxon>
        <taxon>Bifidobacteriaceae</taxon>
        <taxon>Aeriscardovia</taxon>
    </lineage>
</organism>
<evidence type="ECO:0000256" key="4">
    <source>
        <dbReference type="ARBA" id="ARBA00021581"/>
    </source>
</evidence>
<dbReference type="InterPro" id="IPR003824">
    <property type="entry name" value="UppP"/>
</dbReference>
<feature type="transmembrane region" description="Helical" evidence="17">
    <location>
        <begin position="130"/>
        <end position="147"/>
    </location>
</feature>
<evidence type="ECO:0000256" key="6">
    <source>
        <dbReference type="ARBA" id="ARBA00022692"/>
    </source>
</evidence>
<keyword evidence="8 17" id="KW-0133">Cell shape</keyword>
<evidence type="ECO:0000256" key="16">
    <source>
        <dbReference type="ARBA" id="ARBA00047594"/>
    </source>
</evidence>
<evidence type="ECO:0000313" key="18">
    <source>
        <dbReference type="EMBL" id="OZG56007.1"/>
    </source>
</evidence>
<evidence type="ECO:0000256" key="1">
    <source>
        <dbReference type="ARBA" id="ARBA00004651"/>
    </source>
</evidence>
<proteinExistence type="inferred from homology"/>
<evidence type="ECO:0000256" key="9">
    <source>
        <dbReference type="ARBA" id="ARBA00022984"/>
    </source>
</evidence>
<dbReference type="PANTHER" id="PTHR30622">
    <property type="entry name" value="UNDECAPRENYL-DIPHOSPHATASE"/>
    <property type="match status" value="1"/>
</dbReference>
<feature type="transmembrane region" description="Helical" evidence="17">
    <location>
        <begin position="203"/>
        <end position="224"/>
    </location>
</feature>
<dbReference type="GO" id="GO:0008360">
    <property type="term" value="P:regulation of cell shape"/>
    <property type="evidence" value="ECO:0007669"/>
    <property type="project" value="UniProtKB-KW"/>
</dbReference>
<evidence type="ECO:0000256" key="14">
    <source>
        <dbReference type="ARBA" id="ARBA00032707"/>
    </source>
</evidence>
<dbReference type="EC" id="3.6.1.27" evidence="3 17"/>
<keyword evidence="13 17" id="KW-0961">Cell wall biogenesis/degradation</keyword>
<comment type="function">
    <text evidence="17">Catalyzes the dephosphorylation of undecaprenyl diphosphate (UPP). Confers resistance to bacitracin.</text>
</comment>
<comment type="miscellaneous">
    <text evidence="17">Bacitracin is thought to be involved in the inhibition of peptidoglycan synthesis by sequestering undecaprenyl diphosphate, thereby reducing the pool of lipid carrier available.</text>
</comment>
<keyword evidence="7 17" id="KW-0378">Hydrolase</keyword>
<dbReference type="PANTHER" id="PTHR30622:SF4">
    <property type="entry name" value="UNDECAPRENYL-DIPHOSPHATASE"/>
    <property type="match status" value="1"/>
</dbReference>
<evidence type="ECO:0000256" key="11">
    <source>
        <dbReference type="ARBA" id="ARBA00023136"/>
    </source>
</evidence>
<evidence type="ECO:0000256" key="2">
    <source>
        <dbReference type="ARBA" id="ARBA00010621"/>
    </source>
</evidence>
<keyword evidence="9 17" id="KW-0573">Peptidoglycan synthesis</keyword>
<comment type="similarity">
    <text evidence="2 17">Belongs to the UppP family.</text>
</comment>
<evidence type="ECO:0000256" key="7">
    <source>
        <dbReference type="ARBA" id="ARBA00022801"/>
    </source>
</evidence>
<keyword evidence="19" id="KW-1185">Reference proteome</keyword>
<evidence type="ECO:0000256" key="5">
    <source>
        <dbReference type="ARBA" id="ARBA00022475"/>
    </source>
</evidence>
<protein>
    <recommendedName>
        <fullName evidence="4 17">Undecaprenyl-diphosphatase</fullName>
        <ecNumber evidence="3 17">3.6.1.27</ecNumber>
    </recommendedName>
    <alternativeName>
        <fullName evidence="15 17">Bacitracin resistance protein</fullName>
    </alternativeName>
    <alternativeName>
        <fullName evidence="14 17">Undecaprenyl pyrophosphate phosphatase</fullName>
    </alternativeName>
</protein>
<comment type="subcellular location">
    <subcellularLocation>
        <location evidence="1 17">Cell membrane</location>
        <topology evidence="1 17">Multi-pass membrane protein</topology>
    </subcellularLocation>
</comment>
<dbReference type="GO" id="GO:0046677">
    <property type="term" value="P:response to antibiotic"/>
    <property type="evidence" value="ECO:0007669"/>
    <property type="project" value="UniProtKB-UniRule"/>
</dbReference>
<evidence type="ECO:0000256" key="8">
    <source>
        <dbReference type="ARBA" id="ARBA00022960"/>
    </source>
</evidence>
<keyword evidence="12 17" id="KW-0046">Antibiotic resistance</keyword>
<name>A0A261FA28_9BIFI</name>
<dbReference type="GO" id="GO:0071555">
    <property type="term" value="P:cell wall organization"/>
    <property type="evidence" value="ECO:0007669"/>
    <property type="project" value="UniProtKB-KW"/>
</dbReference>
<dbReference type="EMBL" id="MWWU01000002">
    <property type="protein sequence ID" value="OZG56007.1"/>
    <property type="molecule type" value="Genomic_DNA"/>
</dbReference>
<evidence type="ECO:0000256" key="17">
    <source>
        <dbReference type="HAMAP-Rule" id="MF_01006"/>
    </source>
</evidence>
<keyword evidence="10 17" id="KW-1133">Transmembrane helix</keyword>
<keyword evidence="5 17" id="KW-1003">Cell membrane</keyword>
<feature type="transmembrane region" description="Helical" evidence="17">
    <location>
        <begin position="12"/>
        <end position="35"/>
    </location>
</feature>
<feature type="transmembrane region" description="Helical" evidence="17">
    <location>
        <begin position="100"/>
        <end position="118"/>
    </location>
</feature>
<feature type="transmembrane region" description="Helical" evidence="17">
    <location>
        <begin position="270"/>
        <end position="293"/>
    </location>
</feature>
<dbReference type="Proteomes" id="UP000228976">
    <property type="component" value="Unassembled WGS sequence"/>
</dbReference>
<comment type="caution">
    <text evidence="18">The sequence shown here is derived from an EMBL/GenBank/DDBJ whole genome shotgun (WGS) entry which is preliminary data.</text>
</comment>
<dbReference type="AlphaFoldDB" id="A0A261FA28"/>
<keyword evidence="6 17" id="KW-0812">Transmembrane</keyword>
<dbReference type="GO" id="GO:0050380">
    <property type="term" value="F:undecaprenyl-diphosphatase activity"/>
    <property type="evidence" value="ECO:0007669"/>
    <property type="project" value="UniProtKB-UniRule"/>
</dbReference>
<evidence type="ECO:0000256" key="12">
    <source>
        <dbReference type="ARBA" id="ARBA00023251"/>
    </source>
</evidence>
<dbReference type="GO" id="GO:0009252">
    <property type="term" value="P:peptidoglycan biosynthetic process"/>
    <property type="evidence" value="ECO:0007669"/>
    <property type="project" value="UniProtKB-KW"/>
</dbReference>
<evidence type="ECO:0000313" key="19">
    <source>
        <dbReference type="Proteomes" id="UP000228976"/>
    </source>
</evidence>
<evidence type="ECO:0000256" key="13">
    <source>
        <dbReference type="ARBA" id="ARBA00023316"/>
    </source>
</evidence>
<dbReference type="HAMAP" id="MF_01006">
    <property type="entry name" value="Undec_diphosphatase"/>
    <property type="match status" value="1"/>
</dbReference>
<sequence>MVDVSHMNYLQAIILGIVQGLTEFLPVSSSAHLLIVGKLIGAGDWGSQFTAIIQLGTELALLIYWRKAIGRIISRWFLALVGKNGSDVAHRFGKGDPDALMGWLVILGTLPIVLAGVLMQKYTDSLLRNLWITVAMLIVFGVILWLVDERFPREIDEEQMTWKDGLLIGLGQMLALVPGVSRSGSTLTVARLRGLTKSAAARFSFYLALPAVFGSGLLELVKTIKLSRTQTLVPGWGPTIVATVVAFVVGYLVFYFCWRLITEHSFKGFAFWRIGVAVVLALLLLTHVMPAVAAGATA</sequence>
<dbReference type="NCBIfam" id="TIGR00753">
    <property type="entry name" value="undec_PP_bacA"/>
    <property type="match status" value="1"/>
</dbReference>
<reference evidence="18 19" key="1">
    <citation type="journal article" date="2017" name="BMC Genomics">
        <title>Comparative genomic and phylogenomic analyses of the Bifidobacteriaceae family.</title>
        <authorList>
            <person name="Lugli G.A."/>
            <person name="Milani C."/>
            <person name="Turroni F."/>
            <person name="Duranti S."/>
            <person name="Mancabelli L."/>
            <person name="Mangifesta M."/>
            <person name="Ferrario C."/>
            <person name="Modesto M."/>
            <person name="Mattarelli P."/>
            <person name="Jiri K."/>
            <person name="van Sinderen D."/>
            <person name="Ventura M."/>
        </authorList>
    </citation>
    <scope>NUCLEOTIDE SEQUENCE [LARGE SCALE GENOMIC DNA]</scope>
    <source>
        <strain evidence="18 19">LMG 21773</strain>
    </source>
</reference>
<evidence type="ECO:0000256" key="10">
    <source>
        <dbReference type="ARBA" id="ARBA00022989"/>
    </source>
</evidence>
<keyword evidence="11 17" id="KW-0472">Membrane</keyword>
<evidence type="ECO:0000256" key="3">
    <source>
        <dbReference type="ARBA" id="ARBA00012374"/>
    </source>
</evidence>
<dbReference type="Pfam" id="PF02673">
    <property type="entry name" value="BacA"/>
    <property type="match status" value="1"/>
</dbReference>
<dbReference type="GO" id="GO:0005886">
    <property type="term" value="C:plasma membrane"/>
    <property type="evidence" value="ECO:0007669"/>
    <property type="project" value="UniProtKB-SubCell"/>
</dbReference>
<feature type="transmembrane region" description="Helical" evidence="17">
    <location>
        <begin position="236"/>
        <end position="258"/>
    </location>
</feature>
<gene>
    <name evidence="17" type="primary">uppP</name>
    <name evidence="18" type="ORF">AEAE_0495</name>
</gene>
<comment type="catalytic activity">
    <reaction evidence="16 17">
        <text>di-trans,octa-cis-undecaprenyl diphosphate + H2O = di-trans,octa-cis-undecaprenyl phosphate + phosphate + H(+)</text>
        <dbReference type="Rhea" id="RHEA:28094"/>
        <dbReference type="ChEBI" id="CHEBI:15377"/>
        <dbReference type="ChEBI" id="CHEBI:15378"/>
        <dbReference type="ChEBI" id="CHEBI:43474"/>
        <dbReference type="ChEBI" id="CHEBI:58405"/>
        <dbReference type="ChEBI" id="CHEBI:60392"/>
        <dbReference type="EC" id="3.6.1.27"/>
    </reaction>
</comment>